<evidence type="ECO:0000256" key="3">
    <source>
        <dbReference type="ARBA" id="ARBA00022723"/>
    </source>
</evidence>
<dbReference type="EMBL" id="BMYZ01000001">
    <property type="protein sequence ID" value="GGY71375.1"/>
    <property type="molecule type" value="Genomic_DNA"/>
</dbReference>
<evidence type="ECO:0000313" key="10">
    <source>
        <dbReference type="Proteomes" id="UP000619761"/>
    </source>
</evidence>
<evidence type="ECO:0000256" key="1">
    <source>
        <dbReference type="ARBA" id="ARBA00022448"/>
    </source>
</evidence>
<reference evidence="10" key="1">
    <citation type="journal article" date="2019" name="Int. J. Syst. Evol. Microbiol.">
        <title>The Global Catalogue of Microorganisms (GCM) 10K type strain sequencing project: providing services to taxonomists for standard genome sequencing and annotation.</title>
        <authorList>
            <consortium name="The Broad Institute Genomics Platform"/>
            <consortium name="The Broad Institute Genome Sequencing Center for Infectious Disease"/>
            <person name="Wu L."/>
            <person name="Ma J."/>
        </authorList>
    </citation>
    <scope>NUCLEOTIDE SEQUENCE [LARGE SCALE GENOMIC DNA]</scope>
    <source>
        <strain evidence="10">KCTC 32239</strain>
    </source>
</reference>
<name>A0ABQ3AY45_9GAMM</name>
<keyword evidence="7" id="KW-1133">Transmembrane helix</keyword>
<dbReference type="InterPro" id="IPR017900">
    <property type="entry name" value="4Fe4S_Fe_S_CS"/>
</dbReference>
<dbReference type="Gene3D" id="2.60.40.10">
    <property type="entry name" value="Immunoglobulins"/>
    <property type="match status" value="1"/>
</dbReference>
<keyword evidence="2" id="KW-0004">4Fe-4S</keyword>
<dbReference type="PANTHER" id="PTHR30176">
    <property type="entry name" value="FERREDOXIN-TYPE PROTEIN NAPH"/>
    <property type="match status" value="1"/>
</dbReference>
<dbReference type="InterPro" id="IPR051684">
    <property type="entry name" value="Electron_Trans/Redox"/>
</dbReference>
<sequence length="342" mass="38904">MEKITEGDSYQRIKLDSAPYSVNKVFRKVSKHSLWILASTATGIAFMGYFVPIRQLVPELFSAKLEVDYCFWVAFIALCTYLNAGWLREKICTHMCPYARFQSVMFDKDTLIVAYDSARGDKRGSRKKDEDYQARGLGDCVDCYMCVQVCPTGIDIRQGLQMDCISCAACVDACDSVMDKMGYARGLISYTSERELAGEQRNTWRPSLFSYVAALSIIIAALVFSLQDRAQISMSVYRDRNLFHTNSAGEIVNVYRLNITNKTQLRHRYKIALENIEFLYLPKSYEVELAPGERFDLPVSIALKRLKNMNTKGFIDFKFKVINLDSPADNILKAATFIHPTS</sequence>
<dbReference type="NCBIfam" id="TIGR02745">
    <property type="entry name" value="ccoG_rdxA_fixG"/>
    <property type="match status" value="1"/>
</dbReference>
<feature type="transmembrane region" description="Helical" evidence="7">
    <location>
        <begin position="208"/>
        <end position="226"/>
    </location>
</feature>
<dbReference type="InterPro" id="IPR009051">
    <property type="entry name" value="Helical_ferredxn"/>
</dbReference>
<keyword evidence="6" id="KW-0411">Iron-sulfur</keyword>
<feature type="transmembrane region" description="Helical" evidence="7">
    <location>
        <begin position="71"/>
        <end position="87"/>
    </location>
</feature>
<feature type="domain" description="4Fe-4S ferredoxin-type" evidence="8">
    <location>
        <begin position="131"/>
        <end position="159"/>
    </location>
</feature>
<dbReference type="Pfam" id="PF11614">
    <property type="entry name" value="FixG_C"/>
    <property type="match status" value="1"/>
</dbReference>
<organism evidence="9 10">
    <name type="scientific">Cellvibrio zantedeschiae</name>
    <dbReference type="NCBI Taxonomy" id="1237077"/>
    <lineage>
        <taxon>Bacteria</taxon>
        <taxon>Pseudomonadati</taxon>
        <taxon>Pseudomonadota</taxon>
        <taxon>Gammaproteobacteria</taxon>
        <taxon>Cellvibrionales</taxon>
        <taxon>Cellvibrionaceae</taxon>
        <taxon>Cellvibrio</taxon>
    </lineage>
</organism>
<comment type="caution">
    <text evidence="9">The sequence shown here is derived from an EMBL/GenBank/DDBJ whole genome shotgun (WGS) entry which is preliminary data.</text>
</comment>
<keyword evidence="10" id="KW-1185">Reference proteome</keyword>
<dbReference type="InterPro" id="IPR017896">
    <property type="entry name" value="4Fe4S_Fe-S-bd"/>
</dbReference>
<dbReference type="PANTHER" id="PTHR30176:SF3">
    <property type="entry name" value="FERREDOXIN-TYPE PROTEIN NAPH"/>
    <property type="match status" value="1"/>
</dbReference>
<feature type="transmembrane region" description="Helical" evidence="7">
    <location>
        <begin position="34"/>
        <end position="51"/>
    </location>
</feature>
<dbReference type="Gene3D" id="1.10.1060.10">
    <property type="entry name" value="Alpha-helical ferredoxin"/>
    <property type="match status" value="1"/>
</dbReference>
<gene>
    <name evidence="9" type="ORF">GCM10011613_15120</name>
</gene>
<protein>
    <recommendedName>
        <fullName evidence="8">4Fe-4S ferredoxin-type domain-containing protein</fullName>
    </recommendedName>
</protein>
<evidence type="ECO:0000313" key="9">
    <source>
        <dbReference type="EMBL" id="GGY71375.1"/>
    </source>
</evidence>
<evidence type="ECO:0000256" key="4">
    <source>
        <dbReference type="ARBA" id="ARBA00022982"/>
    </source>
</evidence>
<dbReference type="PROSITE" id="PS00198">
    <property type="entry name" value="4FE4S_FER_1"/>
    <property type="match status" value="1"/>
</dbReference>
<evidence type="ECO:0000256" key="6">
    <source>
        <dbReference type="ARBA" id="ARBA00023014"/>
    </source>
</evidence>
<keyword evidence="5" id="KW-0408">Iron</keyword>
<accession>A0ABQ3AY45</accession>
<dbReference type="InterPro" id="IPR032879">
    <property type="entry name" value="FixG_C"/>
</dbReference>
<evidence type="ECO:0000256" key="7">
    <source>
        <dbReference type="SAM" id="Phobius"/>
    </source>
</evidence>
<dbReference type="SUPFAM" id="SSF54862">
    <property type="entry name" value="4Fe-4S ferredoxins"/>
    <property type="match status" value="1"/>
</dbReference>
<dbReference type="Proteomes" id="UP000619761">
    <property type="component" value="Unassembled WGS sequence"/>
</dbReference>
<keyword evidence="1" id="KW-0813">Transport</keyword>
<keyword evidence="7" id="KW-0812">Transmembrane</keyword>
<dbReference type="InterPro" id="IPR013783">
    <property type="entry name" value="Ig-like_fold"/>
</dbReference>
<keyword evidence="4" id="KW-0249">Electron transport</keyword>
<evidence type="ECO:0000256" key="5">
    <source>
        <dbReference type="ARBA" id="ARBA00023004"/>
    </source>
</evidence>
<dbReference type="InterPro" id="IPR014116">
    <property type="entry name" value="Cyt_c_oxidase_cbb3_FixG"/>
</dbReference>
<keyword evidence="7" id="KW-0472">Membrane</keyword>
<proteinExistence type="predicted"/>
<evidence type="ECO:0000259" key="8">
    <source>
        <dbReference type="PROSITE" id="PS51379"/>
    </source>
</evidence>
<dbReference type="PROSITE" id="PS51379">
    <property type="entry name" value="4FE4S_FER_2"/>
    <property type="match status" value="1"/>
</dbReference>
<dbReference type="Pfam" id="PF13746">
    <property type="entry name" value="Fer4_18"/>
    <property type="match status" value="1"/>
</dbReference>
<evidence type="ECO:0000256" key="2">
    <source>
        <dbReference type="ARBA" id="ARBA00022485"/>
    </source>
</evidence>
<keyword evidence="3" id="KW-0479">Metal-binding</keyword>